<feature type="transmembrane region" description="Helical" evidence="1">
    <location>
        <begin position="164"/>
        <end position="184"/>
    </location>
</feature>
<organism evidence="3 4">
    <name type="scientific">Natronosalvus hydrolyticus</name>
    <dbReference type="NCBI Taxonomy" id="2979988"/>
    <lineage>
        <taxon>Archaea</taxon>
        <taxon>Methanobacteriati</taxon>
        <taxon>Methanobacteriota</taxon>
        <taxon>Stenosarchaea group</taxon>
        <taxon>Halobacteria</taxon>
        <taxon>Halobacteriales</taxon>
        <taxon>Natrialbaceae</taxon>
        <taxon>Natronosalvus</taxon>
    </lineage>
</organism>
<sequence>MSQQATADGQSDGLPVKIGAAVGFGAFFVGYILTYVLATIDSDIDFGGEEHTMELIGLLFYNSHFVDAELSLAGESETVNLLSEESTQIPELVYNLVPVLVLVGAGYLVASRVAALATDGDAAKAGASVVIGYLPAAAIGTAIFEISEGEEMFTLTAAPEFTMAIVLAGLAFPLVLGAVGGYIARQR</sequence>
<gene>
    <name evidence="3" type="ORF">OB919_10615</name>
</gene>
<evidence type="ECO:0000313" key="3">
    <source>
        <dbReference type="EMBL" id="MCU4752433.1"/>
    </source>
</evidence>
<keyword evidence="4" id="KW-1185">Reference proteome</keyword>
<dbReference type="Proteomes" id="UP001321047">
    <property type="component" value="Unassembled WGS sequence"/>
</dbReference>
<proteinExistence type="predicted"/>
<evidence type="ECO:0000313" key="4">
    <source>
        <dbReference type="Proteomes" id="UP001321047"/>
    </source>
</evidence>
<protein>
    <submittedName>
        <fullName evidence="3">Transporter</fullName>
    </submittedName>
</protein>
<feature type="transmembrane region" description="Helical" evidence="1">
    <location>
        <begin position="92"/>
        <end position="110"/>
    </location>
</feature>
<evidence type="ECO:0000259" key="2">
    <source>
        <dbReference type="Pfam" id="PF25933"/>
    </source>
</evidence>
<feature type="transmembrane region" description="Helical" evidence="1">
    <location>
        <begin position="122"/>
        <end position="144"/>
    </location>
</feature>
<keyword evidence="1" id="KW-0472">Membrane</keyword>
<feature type="domain" description="DUF7978" evidence="2">
    <location>
        <begin position="3"/>
        <end position="184"/>
    </location>
</feature>
<accession>A0AAP2Z8U8</accession>
<dbReference type="AlphaFoldDB" id="A0AAP2Z8U8"/>
<reference evidence="3 4" key="1">
    <citation type="submission" date="2022-09" db="EMBL/GenBank/DDBJ databases">
        <title>Enrichment on poylsaccharides allowed isolation of novel metabolic and taxonomic groups of Haloarchaea.</title>
        <authorList>
            <person name="Sorokin D.Y."/>
            <person name="Elcheninov A.G."/>
            <person name="Khizhniak T.V."/>
            <person name="Kolganova T.V."/>
            <person name="Kublanov I.V."/>
        </authorList>
    </citation>
    <scope>NUCLEOTIDE SEQUENCE [LARGE SCALE GENOMIC DNA]</scope>
    <source>
        <strain evidence="3 4">AArc-curdl1</strain>
    </source>
</reference>
<keyword evidence="1" id="KW-1133">Transmembrane helix</keyword>
<name>A0AAP2Z8U8_9EURY</name>
<dbReference type="RefSeq" id="WP_342808775.1">
    <property type="nucleotide sequence ID" value="NZ_JAOPJZ010000007.1"/>
</dbReference>
<feature type="transmembrane region" description="Helical" evidence="1">
    <location>
        <begin position="20"/>
        <end position="40"/>
    </location>
</feature>
<keyword evidence="1" id="KW-0812">Transmembrane</keyword>
<evidence type="ECO:0000256" key="1">
    <source>
        <dbReference type="SAM" id="Phobius"/>
    </source>
</evidence>
<dbReference type="InterPro" id="IPR058284">
    <property type="entry name" value="DUF7978"/>
</dbReference>
<dbReference type="Pfam" id="PF25933">
    <property type="entry name" value="DUF7978"/>
    <property type="match status" value="1"/>
</dbReference>
<dbReference type="EMBL" id="JAOPJZ010000007">
    <property type="protein sequence ID" value="MCU4752433.1"/>
    <property type="molecule type" value="Genomic_DNA"/>
</dbReference>
<comment type="caution">
    <text evidence="3">The sequence shown here is derived from an EMBL/GenBank/DDBJ whole genome shotgun (WGS) entry which is preliminary data.</text>
</comment>